<dbReference type="AlphaFoldDB" id="A0A0E3V743"/>
<dbReference type="Pfam" id="PF14091">
    <property type="entry name" value="DUF4269"/>
    <property type="match status" value="1"/>
</dbReference>
<keyword evidence="2" id="KW-1185">Reference proteome</keyword>
<accession>A0A0E3V743</accession>
<dbReference type="InterPro" id="IPR025365">
    <property type="entry name" value="DUF4269"/>
</dbReference>
<dbReference type="EMBL" id="CP010429">
    <property type="protein sequence ID" value="AKD55091.1"/>
    <property type="molecule type" value="Genomic_DNA"/>
</dbReference>
<dbReference type="OrthoDB" id="6402248at2"/>
<name>A0A0E3V743_9BACT</name>
<evidence type="ECO:0000313" key="1">
    <source>
        <dbReference type="EMBL" id="AKD55091.1"/>
    </source>
</evidence>
<dbReference type="STRING" id="1379870.SD10_09400"/>
<protein>
    <submittedName>
        <fullName evidence="1">Diadenosine tetraphosphate hydrolase</fullName>
    </submittedName>
</protein>
<gene>
    <name evidence="1" type="ORF">SD10_09400</name>
</gene>
<dbReference type="PATRIC" id="fig|1379870.5.peg.2046"/>
<keyword evidence="1" id="KW-0378">Hydrolase</keyword>
<evidence type="ECO:0000313" key="2">
    <source>
        <dbReference type="Proteomes" id="UP000033054"/>
    </source>
</evidence>
<dbReference type="KEGG" id="srd:SD10_09400"/>
<dbReference type="RefSeq" id="WP_046573573.1">
    <property type="nucleotide sequence ID" value="NZ_CP010429.1"/>
</dbReference>
<reference evidence="1 2" key="1">
    <citation type="journal article" date="2014" name="Curr. Microbiol.">
        <title>Spirosoma radiotolerans sp. nov., a gamma-radiation-resistant bacterium isolated from gamma ray-irradiated soil.</title>
        <authorList>
            <person name="Lee J.J."/>
            <person name="Srinivasan S."/>
            <person name="Lim S."/>
            <person name="Joe M."/>
            <person name="Im S."/>
            <person name="Bae S.I."/>
            <person name="Park K.R."/>
            <person name="Han J.H."/>
            <person name="Park S.H."/>
            <person name="Joo B.M."/>
            <person name="Park S.J."/>
            <person name="Kim M.K."/>
        </authorList>
    </citation>
    <scope>NUCLEOTIDE SEQUENCE [LARGE SCALE GENOMIC DNA]</scope>
    <source>
        <strain evidence="1 2">DG5A</strain>
    </source>
</reference>
<organism evidence="1 2">
    <name type="scientific">Spirosoma radiotolerans</name>
    <dbReference type="NCBI Taxonomy" id="1379870"/>
    <lineage>
        <taxon>Bacteria</taxon>
        <taxon>Pseudomonadati</taxon>
        <taxon>Bacteroidota</taxon>
        <taxon>Cytophagia</taxon>
        <taxon>Cytophagales</taxon>
        <taxon>Cytophagaceae</taxon>
        <taxon>Spirosoma</taxon>
    </lineage>
</organism>
<dbReference type="HOGENOM" id="CLU_110690_0_0_10"/>
<sequence length="176" mass="20602">MSIDFDTLDYLKAGNDRQKQAYSVLTNHKVMEKLNRFTPILVGTIPINIAIETSDLDIICYWTDKQTFYTAILDSFQHQTGFRIRDYALYGTDCVVATFRIDTVEIEIFGQPIPTRQQMAYRHMLIEHKLLTERGEIFRQQIIDLKRQGYKTEPAFGKLLGFQMDPYEELLTYESP</sequence>
<dbReference type="GO" id="GO:0016787">
    <property type="term" value="F:hydrolase activity"/>
    <property type="evidence" value="ECO:0007669"/>
    <property type="project" value="UniProtKB-KW"/>
</dbReference>
<proteinExistence type="predicted"/>
<dbReference type="Proteomes" id="UP000033054">
    <property type="component" value="Chromosome"/>
</dbReference>